<dbReference type="Pfam" id="PF22570">
    <property type="entry name" value="LiaF-TM"/>
    <property type="match status" value="1"/>
</dbReference>
<name>A0A0C1UFB7_9CLOT</name>
<organism evidence="3 4">
    <name type="scientific">Clostridium argentinense CDC 2741</name>
    <dbReference type="NCBI Taxonomy" id="1418104"/>
    <lineage>
        <taxon>Bacteria</taxon>
        <taxon>Bacillati</taxon>
        <taxon>Bacillota</taxon>
        <taxon>Clostridia</taxon>
        <taxon>Eubacteriales</taxon>
        <taxon>Clostridiaceae</taxon>
        <taxon>Clostridium</taxon>
    </lineage>
</organism>
<evidence type="ECO:0000313" key="3">
    <source>
        <dbReference type="EMBL" id="KIE46075.1"/>
    </source>
</evidence>
<dbReference type="Proteomes" id="UP000031366">
    <property type="component" value="Unassembled WGS sequence"/>
</dbReference>
<dbReference type="OrthoDB" id="1890104at2"/>
<proteinExistence type="predicted"/>
<keyword evidence="1" id="KW-1133">Transmembrane helix</keyword>
<keyword evidence="1" id="KW-0812">Transmembrane</keyword>
<comment type="caution">
    <text evidence="3">The sequence shown here is derived from an EMBL/GenBank/DDBJ whole genome shotgun (WGS) entry which is preliminary data.</text>
</comment>
<feature type="transmembrane region" description="Helical" evidence="1">
    <location>
        <begin position="33"/>
        <end position="50"/>
    </location>
</feature>
<gene>
    <name evidence="3" type="ORF">U732_1925</name>
</gene>
<feature type="transmembrane region" description="Helical" evidence="1">
    <location>
        <begin position="7"/>
        <end position="27"/>
    </location>
</feature>
<feature type="domain" description="LiaF transmembrane" evidence="2">
    <location>
        <begin position="9"/>
        <end position="80"/>
    </location>
</feature>
<evidence type="ECO:0000256" key="1">
    <source>
        <dbReference type="SAM" id="Phobius"/>
    </source>
</evidence>
<dbReference type="EMBL" id="AYSO01000017">
    <property type="protein sequence ID" value="KIE46075.1"/>
    <property type="molecule type" value="Genomic_DNA"/>
</dbReference>
<feature type="transmembrane region" description="Helical" evidence="1">
    <location>
        <begin position="62"/>
        <end position="81"/>
    </location>
</feature>
<dbReference type="AlphaFoldDB" id="A0A0C1UFB7"/>
<accession>A0A0C1UFB7</accession>
<sequence>MKKLGSNTVAIGFIAFGIIMLLIQLDFQIGKSLINYWPVLFICFGGELLYESRKRDNFGTMKYNKGIFLIILLFLCAQGYYNIKWHVEANLPEYRHFINANDMFFNSMGIKADTIIEGENTKLIFNAHNADLQVVKSDDKVVKFNGLIFKDSHNGESVTTLKSQVDKGVITINANTDDVYNVVGVLYVPKNLEITFNVDRLKVNAEEGVVIK</sequence>
<dbReference type="RefSeq" id="WP_039633863.1">
    <property type="nucleotide sequence ID" value="NZ_AYSO01000017.1"/>
</dbReference>
<protein>
    <recommendedName>
        <fullName evidence="2">LiaF transmembrane domain-containing protein</fullName>
    </recommendedName>
</protein>
<evidence type="ECO:0000313" key="4">
    <source>
        <dbReference type="Proteomes" id="UP000031366"/>
    </source>
</evidence>
<dbReference type="STRING" id="29341.RSJ17_15905"/>
<dbReference type="InterPro" id="IPR054331">
    <property type="entry name" value="LiaF_TM"/>
</dbReference>
<reference evidence="3 4" key="1">
    <citation type="journal article" date="2015" name="Infect. Genet. Evol.">
        <title>Genomic sequences of six botulinum neurotoxin-producing strains representing three clostridial species illustrate the mobility and diversity of botulinum neurotoxin genes.</title>
        <authorList>
            <person name="Smith T.J."/>
            <person name="Hill K.K."/>
            <person name="Xie G."/>
            <person name="Foley B.T."/>
            <person name="Williamson C.H."/>
            <person name="Foster J.T."/>
            <person name="Johnson S.L."/>
            <person name="Chertkov O."/>
            <person name="Teshima H."/>
            <person name="Gibbons H.S."/>
            <person name="Johnsky L.A."/>
            <person name="Karavis M.A."/>
            <person name="Smith L.A."/>
        </authorList>
    </citation>
    <scope>NUCLEOTIDE SEQUENCE [LARGE SCALE GENOMIC DNA]</scope>
    <source>
        <strain evidence="3 4">CDC 2741</strain>
    </source>
</reference>
<evidence type="ECO:0000259" key="2">
    <source>
        <dbReference type="Pfam" id="PF22570"/>
    </source>
</evidence>
<keyword evidence="1" id="KW-0472">Membrane</keyword>
<keyword evidence="4" id="KW-1185">Reference proteome</keyword>